<dbReference type="EMBL" id="MGGW01000009">
    <property type="protein sequence ID" value="OGM54808.1"/>
    <property type="molecule type" value="Genomic_DNA"/>
</dbReference>
<comment type="caution">
    <text evidence="2">The sequence shown here is derived from an EMBL/GenBank/DDBJ whole genome shotgun (WGS) entry which is preliminary data.</text>
</comment>
<organism evidence="2 3">
    <name type="scientific">Candidatus Woesebacteria bacterium RIFCSPHIGHO2_12_FULL_41_24</name>
    <dbReference type="NCBI Taxonomy" id="1802510"/>
    <lineage>
        <taxon>Bacteria</taxon>
        <taxon>Candidatus Woeseibacteriota</taxon>
    </lineage>
</organism>
<dbReference type="NCBIfam" id="TIGR01444">
    <property type="entry name" value="fkbM_fam"/>
    <property type="match status" value="1"/>
</dbReference>
<gene>
    <name evidence="2" type="ORF">A3E44_01465</name>
</gene>
<feature type="domain" description="Methyltransferase FkbM" evidence="1">
    <location>
        <begin position="53"/>
        <end position="210"/>
    </location>
</feature>
<dbReference type="InterPro" id="IPR052514">
    <property type="entry name" value="SAM-dependent_MTase"/>
</dbReference>
<dbReference type="AlphaFoldDB" id="A0A1F8AU45"/>
<dbReference type="PANTHER" id="PTHR34203:SF13">
    <property type="entry name" value="EXPRESSED PROTEIN"/>
    <property type="match status" value="1"/>
</dbReference>
<dbReference type="PANTHER" id="PTHR34203">
    <property type="entry name" value="METHYLTRANSFERASE, FKBM FAMILY PROTEIN"/>
    <property type="match status" value="1"/>
</dbReference>
<evidence type="ECO:0000313" key="3">
    <source>
        <dbReference type="Proteomes" id="UP000178603"/>
    </source>
</evidence>
<dbReference type="Proteomes" id="UP000178603">
    <property type="component" value="Unassembled WGS sequence"/>
</dbReference>
<dbReference type="Gene3D" id="3.40.50.150">
    <property type="entry name" value="Vaccinia Virus protein VP39"/>
    <property type="match status" value="1"/>
</dbReference>
<dbReference type="InterPro" id="IPR006342">
    <property type="entry name" value="FkbM_mtfrase"/>
</dbReference>
<dbReference type="InterPro" id="IPR029063">
    <property type="entry name" value="SAM-dependent_MTases_sf"/>
</dbReference>
<proteinExistence type="predicted"/>
<accession>A0A1F8AU45</accession>
<dbReference type="Pfam" id="PF05050">
    <property type="entry name" value="Methyltransf_21"/>
    <property type="match status" value="1"/>
</dbReference>
<dbReference type="SUPFAM" id="SSF53335">
    <property type="entry name" value="S-adenosyl-L-methionine-dependent methyltransferases"/>
    <property type="match status" value="1"/>
</dbReference>
<protein>
    <recommendedName>
        <fullName evidence="1">Methyltransferase FkbM domain-containing protein</fullName>
    </recommendedName>
</protein>
<sequence>MIYQTLRLILLFYNMRTIIRFPDFRNFIHIFDDVFIKKIYGVEFVQNPKLIVDCGANIGITSLYFKLKYPKVKLICFEPSTLAFSYLTKNLSKFDRDCQLYNQALVGDKRARAKLAGNPAHPSAHLAEGEKIGEYEEVNCTRLSDKLPKKTKIDLLKIDIEGMETEVISELAKSRHLENVQQAIIEVHRQMLNSKQIAKLISLLAKNNFEIVFKDGNVHTFMLHAFQS</sequence>
<name>A0A1F8AU45_9BACT</name>
<reference evidence="2 3" key="1">
    <citation type="journal article" date="2016" name="Nat. Commun.">
        <title>Thousands of microbial genomes shed light on interconnected biogeochemical processes in an aquifer system.</title>
        <authorList>
            <person name="Anantharaman K."/>
            <person name="Brown C.T."/>
            <person name="Hug L.A."/>
            <person name="Sharon I."/>
            <person name="Castelle C.J."/>
            <person name="Probst A.J."/>
            <person name="Thomas B.C."/>
            <person name="Singh A."/>
            <person name="Wilkins M.J."/>
            <person name="Karaoz U."/>
            <person name="Brodie E.L."/>
            <person name="Williams K.H."/>
            <person name="Hubbard S.S."/>
            <person name="Banfield J.F."/>
        </authorList>
    </citation>
    <scope>NUCLEOTIDE SEQUENCE [LARGE SCALE GENOMIC DNA]</scope>
</reference>
<evidence type="ECO:0000313" key="2">
    <source>
        <dbReference type="EMBL" id="OGM54808.1"/>
    </source>
</evidence>
<evidence type="ECO:0000259" key="1">
    <source>
        <dbReference type="Pfam" id="PF05050"/>
    </source>
</evidence>